<evidence type="ECO:0000256" key="1">
    <source>
        <dbReference type="SAM" id="Phobius"/>
    </source>
</evidence>
<sequence length="208" mass="22703">MDNPPVAPDIAQVLKHNRTLLYRHTAARLALAAGLFAVPFAAHTVGYDAALPAYGIPAAFFVLIFLALRLRHGSRLKVCGQVLRTYPLEYRTRVSKKGSEWKYLGTVHTVRLSLRGQHGAPSLRAVNASTVRGWPEEAEEGGAWFAGDPAFGGVMIVPGSNAMLFVQPAPWEKYEEERAQAGPQRTFLAEQAGISRLLEKEPNVMVAG</sequence>
<accession>A0A101TFH3</accession>
<keyword evidence="1" id="KW-1133">Transmembrane helix</keyword>
<evidence type="ECO:0000313" key="2">
    <source>
        <dbReference type="EMBL" id="KUN91317.1"/>
    </source>
</evidence>
<dbReference type="AlphaFoldDB" id="A0A101TFH3"/>
<dbReference type="STRING" id="661399.AQJ67_42685"/>
<dbReference type="EMBL" id="LMWY01000066">
    <property type="protein sequence ID" value="KUN91317.1"/>
    <property type="molecule type" value="Genomic_DNA"/>
</dbReference>
<proteinExistence type="predicted"/>
<feature type="transmembrane region" description="Helical" evidence="1">
    <location>
        <begin position="49"/>
        <end position="68"/>
    </location>
</feature>
<keyword evidence="1" id="KW-0812">Transmembrane</keyword>
<evidence type="ECO:0000313" key="3">
    <source>
        <dbReference type="Proteomes" id="UP000053429"/>
    </source>
</evidence>
<comment type="caution">
    <text evidence="2">The sequence shown here is derived from an EMBL/GenBank/DDBJ whole genome shotgun (WGS) entry which is preliminary data.</text>
</comment>
<dbReference type="OrthoDB" id="4211434at2"/>
<gene>
    <name evidence="2" type="ORF">AQJ67_42685</name>
</gene>
<name>A0A101TFH3_9ACTN</name>
<organism evidence="2 3">
    <name type="scientific">Streptomyces caeruleatus</name>
    <dbReference type="NCBI Taxonomy" id="661399"/>
    <lineage>
        <taxon>Bacteria</taxon>
        <taxon>Bacillati</taxon>
        <taxon>Actinomycetota</taxon>
        <taxon>Actinomycetes</taxon>
        <taxon>Kitasatosporales</taxon>
        <taxon>Streptomycetaceae</taxon>
        <taxon>Streptomyces</taxon>
    </lineage>
</organism>
<dbReference type="Proteomes" id="UP000053429">
    <property type="component" value="Unassembled WGS sequence"/>
</dbReference>
<keyword evidence="1" id="KW-0472">Membrane</keyword>
<reference evidence="2 3" key="1">
    <citation type="submission" date="2015-10" db="EMBL/GenBank/DDBJ databases">
        <title>Draft genome sequence of Streptomyces caeruleatus NRRL B-24802, type strain for the species Streptomyces caeruleatus.</title>
        <authorList>
            <person name="Ruckert C."/>
            <person name="Winkler A."/>
            <person name="Kalinowski J."/>
            <person name="Kampfer P."/>
            <person name="Glaeser S."/>
        </authorList>
    </citation>
    <scope>NUCLEOTIDE SEQUENCE [LARGE SCALE GENOMIC DNA]</scope>
    <source>
        <strain evidence="2 3">NRRL B-24802</strain>
    </source>
</reference>
<dbReference type="RefSeq" id="WP_062725292.1">
    <property type="nucleotide sequence ID" value="NZ_KQ948949.1"/>
</dbReference>
<feature type="transmembrane region" description="Helical" evidence="1">
    <location>
        <begin position="25"/>
        <end position="43"/>
    </location>
</feature>
<keyword evidence="3" id="KW-1185">Reference proteome</keyword>
<protein>
    <submittedName>
        <fullName evidence="2">Uncharacterized protein</fullName>
    </submittedName>
</protein>